<evidence type="ECO:0000313" key="2">
    <source>
        <dbReference type="Proteomes" id="UP000613002"/>
    </source>
</evidence>
<protein>
    <submittedName>
        <fullName evidence="1">Uncharacterized protein</fullName>
    </submittedName>
</protein>
<comment type="caution">
    <text evidence="1">The sequence shown here is derived from an EMBL/GenBank/DDBJ whole genome shotgun (WGS) entry which is preliminary data.</text>
</comment>
<dbReference type="EMBL" id="JACICZ010000008">
    <property type="protein sequence ID" value="MBB3869321.1"/>
    <property type="molecule type" value="Genomic_DNA"/>
</dbReference>
<keyword evidence="2" id="KW-1185">Reference proteome</keyword>
<proteinExistence type="predicted"/>
<accession>A0AA89NQ99</accession>
<dbReference type="AlphaFoldDB" id="A0AA89NQ99"/>
<reference evidence="1 2" key="1">
    <citation type="submission" date="2020-08" db="EMBL/GenBank/DDBJ databases">
        <title>Genomic Encyclopedia of Type Strains, Phase IV (KMG-IV): sequencing the most valuable type-strain genomes for metagenomic binning, comparative biology and taxonomic classification.</title>
        <authorList>
            <person name="Goeker M."/>
        </authorList>
    </citation>
    <scope>NUCLEOTIDE SEQUENCE [LARGE SCALE GENOMIC DNA]</scope>
    <source>
        <strain evidence="1 2">DSM 14590</strain>
    </source>
</reference>
<organism evidence="1 2">
    <name type="scientific">Parageobacillus toebii NBRC 107807</name>
    <dbReference type="NCBI Taxonomy" id="1223503"/>
    <lineage>
        <taxon>Bacteria</taxon>
        <taxon>Bacillati</taxon>
        <taxon>Bacillota</taxon>
        <taxon>Bacilli</taxon>
        <taxon>Bacillales</taxon>
        <taxon>Anoxybacillaceae</taxon>
        <taxon>Parageobacillus</taxon>
    </lineage>
</organism>
<evidence type="ECO:0000313" key="1">
    <source>
        <dbReference type="EMBL" id="MBB3869321.1"/>
    </source>
</evidence>
<gene>
    <name evidence="1" type="ORF">HNR78_002214</name>
</gene>
<sequence length="42" mass="4415">MMDEQIKINADNVPMLTSSATSLIGVTPETSAVITPIIKVGQ</sequence>
<dbReference type="Proteomes" id="UP000613002">
    <property type="component" value="Unassembled WGS sequence"/>
</dbReference>
<name>A0AA89NQ99_9BACL</name>